<organism evidence="2 3">
    <name type="scientific">Ambrosia artemisiifolia</name>
    <name type="common">Common ragweed</name>
    <dbReference type="NCBI Taxonomy" id="4212"/>
    <lineage>
        <taxon>Eukaryota</taxon>
        <taxon>Viridiplantae</taxon>
        <taxon>Streptophyta</taxon>
        <taxon>Embryophyta</taxon>
        <taxon>Tracheophyta</taxon>
        <taxon>Spermatophyta</taxon>
        <taxon>Magnoliopsida</taxon>
        <taxon>eudicotyledons</taxon>
        <taxon>Gunneridae</taxon>
        <taxon>Pentapetalae</taxon>
        <taxon>asterids</taxon>
        <taxon>campanulids</taxon>
        <taxon>Asterales</taxon>
        <taxon>Asteraceae</taxon>
        <taxon>Asteroideae</taxon>
        <taxon>Heliantheae alliance</taxon>
        <taxon>Heliantheae</taxon>
        <taxon>Ambrosia</taxon>
    </lineage>
</organism>
<dbReference type="Proteomes" id="UP001206925">
    <property type="component" value="Unassembled WGS sequence"/>
</dbReference>
<evidence type="ECO:0000259" key="1">
    <source>
        <dbReference type="Pfam" id="PF00646"/>
    </source>
</evidence>
<dbReference type="Pfam" id="PF00646">
    <property type="entry name" value="F-box"/>
    <property type="match status" value="1"/>
</dbReference>
<comment type="caution">
    <text evidence="2">The sequence shown here is derived from an EMBL/GenBank/DDBJ whole genome shotgun (WGS) entry which is preliminary data.</text>
</comment>
<dbReference type="PANTHER" id="PTHR14939:SF5">
    <property type="entry name" value="F-BOX ONLY PROTEIN 22"/>
    <property type="match status" value="1"/>
</dbReference>
<dbReference type="GO" id="GO:0032436">
    <property type="term" value="P:positive regulation of proteasomal ubiquitin-dependent protein catabolic process"/>
    <property type="evidence" value="ECO:0007669"/>
    <property type="project" value="TreeGrafter"/>
</dbReference>
<proteinExistence type="predicted"/>
<dbReference type="EMBL" id="JAMZMK010010260">
    <property type="protein sequence ID" value="KAI7732309.1"/>
    <property type="molecule type" value="Genomic_DNA"/>
</dbReference>
<dbReference type="CDD" id="cd09917">
    <property type="entry name" value="F-box_SF"/>
    <property type="match status" value="1"/>
</dbReference>
<sequence>MATSRTTVDDLSIELIRNILTRLHSVDFASADCVSRSWNRACCGVAVEDVVNKVLSELIRPHFVIASVGPCVDLQEAHRLITARLSSKIPVVVSSSFGVIGRDVNSDEFKESRWLAGDDAERGIVLTIGFVPWMKVKSISLPQQIGEDCFKVDKFIKDIWEFSASISGHYAMSPETVIVGGGCCNLQHASGSLRSIGAIALVFAEDINKPPDSTTAISSAANASAYLRSFKQGSTNAGDKRQVFGGLIFSSWSRGGMDNEAASSIDADIWDSAVAISPVEEDDDY</sequence>
<accession>A0AAD5G8E6</accession>
<reference evidence="2" key="1">
    <citation type="submission" date="2022-06" db="EMBL/GenBank/DDBJ databases">
        <title>Uncovering the hologenomic basis of an extraordinary plant invasion.</title>
        <authorList>
            <person name="Bieker V.C."/>
            <person name="Martin M.D."/>
            <person name="Gilbert T."/>
            <person name="Hodgins K."/>
            <person name="Battlay P."/>
            <person name="Petersen B."/>
            <person name="Wilson J."/>
        </authorList>
    </citation>
    <scope>NUCLEOTIDE SEQUENCE</scope>
    <source>
        <strain evidence="2">AA19_3_7</strain>
        <tissue evidence="2">Leaf</tissue>
    </source>
</reference>
<evidence type="ECO:0000313" key="3">
    <source>
        <dbReference type="Proteomes" id="UP001206925"/>
    </source>
</evidence>
<name>A0AAD5G8E6_AMBAR</name>
<dbReference type="GO" id="GO:0000209">
    <property type="term" value="P:protein polyubiquitination"/>
    <property type="evidence" value="ECO:0007669"/>
    <property type="project" value="TreeGrafter"/>
</dbReference>
<keyword evidence="3" id="KW-1185">Reference proteome</keyword>
<dbReference type="InterPro" id="IPR036047">
    <property type="entry name" value="F-box-like_dom_sf"/>
</dbReference>
<protein>
    <recommendedName>
        <fullName evidence="1">F-box domain-containing protein</fullName>
    </recommendedName>
</protein>
<gene>
    <name evidence="2" type="ORF">M8C21_010048</name>
</gene>
<dbReference type="SUPFAM" id="SSF81383">
    <property type="entry name" value="F-box domain"/>
    <property type="match status" value="1"/>
</dbReference>
<feature type="domain" description="F-box" evidence="1">
    <location>
        <begin position="9"/>
        <end position="44"/>
    </location>
</feature>
<dbReference type="AlphaFoldDB" id="A0AAD5G8E6"/>
<dbReference type="PANTHER" id="PTHR14939">
    <property type="entry name" value="F-BOX ONLY PROTEIN 22"/>
    <property type="match status" value="1"/>
</dbReference>
<dbReference type="InterPro" id="IPR001810">
    <property type="entry name" value="F-box_dom"/>
</dbReference>
<evidence type="ECO:0000313" key="2">
    <source>
        <dbReference type="EMBL" id="KAI7732309.1"/>
    </source>
</evidence>